<comment type="similarity">
    <text evidence="19">Belongs to the MurB family.</text>
</comment>
<keyword evidence="16 19" id="KW-0961">Cell wall biogenesis/degradation</keyword>
<keyword evidence="14 19" id="KW-0560">Oxidoreductase</keyword>
<protein>
    <recommendedName>
        <fullName evidence="6 19">UDP-N-acetylenolpyruvoylglucosamine reductase</fullName>
        <ecNumber evidence="5 19">1.3.1.98</ecNumber>
    </recommendedName>
    <alternativeName>
        <fullName evidence="17 19">UDP-N-acetylmuramate dehydrogenase</fullName>
    </alternativeName>
</protein>
<evidence type="ECO:0000256" key="2">
    <source>
        <dbReference type="ARBA" id="ARBA00003921"/>
    </source>
</evidence>
<comment type="caution">
    <text evidence="21">The sequence shown here is derived from an EMBL/GenBank/DDBJ whole genome shotgun (WGS) entry which is preliminary data.</text>
</comment>
<evidence type="ECO:0000256" key="14">
    <source>
        <dbReference type="ARBA" id="ARBA00023002"/>
    </source>
</evidence>
<evidence type="ECO:0000256" key="12">
    <source>
        <dbReference type="ARBA" id="ARBA00022960"/>
    </source>
</evidence>
<keyword evidence="8 19" id="KW-0132">Cell division</keyword>
<evidence type="ECO:0000256" key="11">
    <source>
        <dbReference type="ARBA" id="ARBA00022857"/>
    </source>
</evidence>
<dbReference type="SUPFAM" id="SSF56176">
    <property type="entry name" value="FAD-binding/transporter-associated domain-like"/>
    <property type="match status" value="1"/>
</dbReference>
<dbReference type="EMBL" id="RQGD01000005">
    <property type="protein sequence ID" value="TGL63076.1"/>
    <property type="molecule type" value="Genomic_DNA"/>
</dbReference>
<dbReference type="NCBIfam" id="TIGR00179">
    <property type="entry name" value="murB"/>
    <property type="match status" value="1"/>
</dbReference>
<keyword evidence="12 19" id="KW-0133">Cell shape</keyword>
<dbReference type="Gene3D" id="3.30.465.10">
    <property type="match status" value="1"/>
</dbReference>
<keyword evidence="11 19" id="KW-0521">NADP</keyword>
<evidence type="ECO:0000256" key="15">
    <source>
        <dbReference type="ARBA" id="ARBA00023306"/>
    </source>
</evidence>
<keyword evidence="22" id="KW-1185">Reference proteome</keyword>
<dbReference type="GO" id="GO:0008762">
    <property type="term" value="F:UDP-N-acetylmuramate dehydrogenase activity"/>
    <property type="evidence" value="ECO:0007669"/>
    <property type="project" value="UniProtKB-UniRule"/>
</dbReference>
<evidence type="ECO:0000256" key="18">
    <source>
        <dbReference type="ARBA" id="ARBA00048914"/>
    </source>
</evidence>
<dbReference type="Proteomes" id="UP000297693">
    <property type="component" value="Unassembled WGS sequence"/>
</dbReference>
<dbReference type="Gene3D" id="3.30.43.10">
    <property type="entry name" value="Uridine Diphospho-n-acetylenolpyruvylglucosamine Reductase, domain 2"/>
    <property type="match status" value="1"/>
</dbReference>
<feature type="active site" evidence="19">
    <location>
        <position position="347"/>
    </location>
</feature>
<dbReference type="InterPro" id="IPR003170">
    <property type="entry name" value="MurB"/>
</dbReference>
<dbReference type="GO" id="GO:0008360">
    <property type="term" value="P:regulation of cell shape"/>
    <property type="evidence" value="ECO:0007669"/>
    <property type="project" value="UniProtKB-KW"/>
</dbReference>
<evidence type="ECO:0000256" key="6">
    <source>
        <dbReference type="ARBA" id="ARBA00015188"/>
    </source>
</evidence>
<dbReference type="PANTHER" id="PTHR21071">
    <property type="entry name" value="UDP-N-ACETYLENOLPYRUVOYLGLUCOSAMINE REDUCTASE"/>
    <property type="match status" value="1"/>
</dbReference>
<dbReference type="InterPro" id="IPR036635">
    <property type="entry name" value="MurB_C_sf"/>
</dbReference>
<evidence type="ECO:0000256" key="13">
    <source>
        <dbReference type="ARBA" id="ARBA00022984"/>
    </source>
</evidence>
<comment type="subcellular location">
    <subcellularLocation>
        <location evidence="3 19">Cytoplasm</location>
    </subcellularLocation>
</comment>
<keyword evidence="9 19" id="KW-0285">Flavoprotein</keyword>
<accession>A0A4R9KAL5</accession>
<comment type="cofactor">
    <cofactor evidence="1 19">
        <name>FAD</name>
        <dbReference type="ChEBI" id="CHEBI:57692"/>
    </cofactor>
</comment>
<keyword evidence="15 19" id="KW-0131">Cell cycle</keyword>
<dbReference type="SUPFAM" id="SSF56194">
    <property type="entry name" value="Uridine diphospho-N-Acetylenolpyruvylglucosamine reductase, MurB, C-terminal domain"/>
    <property type="match status" value="1"/>
</dbReference>
<dbReference type="AlphaFoldDB" id="A0A4R9KAL5"/>
<keyword evidence="13 19" id="KW-0573">Peptidoglycan synthesis</keyword>
<dbReference type="Pfam" id="PF01565">
    <property type="entry name" value="FAD_binding_4"/>
    <property type="match status" value="1"/>
</dbReference>
<dbReference type="InterPro" id="IPR016169">
    <property type="entry name" value="FAD-bd_PCMH_sub2"/>
</dbReference>
<keyword evidence="10 19" id="KW-0274">FAD</keyword>
<dbReference type="NCBIfam" id="NF010478">
    <property type="entry name" value="PRK13903.1"/>
    <property type="match status" value="1"/>
</dbReference>
<evidence type="ECO:0000256" key="4">
    <source>
        <dbReference type="ARBA" id="ARBA00004752"/>
    </source>
</evidence>
<dbReference type="PANTHER" id="PTHR21071:SF4">
    <property type="entry name" value="UDP-N-ACETYLENOLPYRUVOYLGLUCOSAMINE REDUCTASE"/>
    <property type="match status" value="1"/>
</dbReference>
<evidence type="ECO:0000256" key="9">
    <source>
        <dbReference type="ARBA" id="ARBA00022630"/>
    </source>
</evidence>
<feature type="active site" description="Proton donor" evidence="19">
    <location>
        <position position="246"/>
    </location>
</feature>
<dbReference type="EC" id="1.3.1.98" evidence="5 19"/>
<dbReference type="OrthoDB" id="9804753at2"/>
<dbReference type="InterPro" id="IPR036318">
    <property type="entry name" value="FAD-bd_PCMH-like_sf"/>
</dbReference>
<feature type="active site" evidence="19">
    <location>
        <position position="164"/>
    </location>
</feature>
<evidence type="ECO:0000256" key="19">
    <source>
        <dbReference type="HAMAP-Rule" id="MF_00037"/>
    </source>
</evidence>
<organism evidence="21 22">
    <name type="scientific">Leptospira ognonensis</name>
    <dbReference type="NCBI Taxonomy" id="2484945"/>
    <lineage>
        <taxon>Bacteria</taxon>
        <taxon>Pseudomonadati</taxon>
        <taxon>Spirochaetota</taxon>
        <taxon>Spirochaetia</taxon>
        <taxon>Leptospirales</taxon>
        <taxon>Leptospiraceae</taxon>
        <taxon>Leptospira</taxon>
    </lineage>
</organism>
<name>A0A4R9KAL5_9LEPT</name>
<dbReference type="GO" id="GO:0005829">
    <property type="term" value="C:cytosol"/>
    <property type="evidence" value="ECO:0007669"/>
    <property type="project" value="TreeGrafter"/>
</dbReference>
<dbReference type="UniPathway" id="UPA00219"/>
<dbReference type="PROSITE" id="PS51387">
    <property type="entry name" value="FAD_PCMH"/>
    <property type="match status" value="1"/>
</dbReference>
<dbReference type="InterPro" id="IPR011601">
    <property type="entry name" value="MurB_C"/>
</dbReference>
<dbReference type="GO" id="GO:0009252">
    <property type="term" value="P:peptidoglycan biosynthetic process"/>
    <property type="evidence" value="ECO:0007669"/>
    <property type="project" value="UniProtKB-UniRule"/>
</dbReference>
<proteinExistence type="inferred from homology"/>
<evidence type="ECO:0000256" key="17">
    <source>
        <dbReference type="ARBA" id="ARBA00031026"/>
    </source>
</evidence>
<evidence type="ECO:0000313" key="21">
    <source>
        <dbReference type="EMBL" id="TGL63076.1"/>
    </source>
</evidence>
<dbReference type="InterPro" id="IPR006094">
    <property type="entry name" value="Oxid_FAD_bind_N"/>
</dbReference>
<comment type="catalytic activity">
    <reaction evidence="18 19">
        <text>UDP-N-acetyl-alpha-D-muramate + NADP(+) = UDP-N-acetyl-3-O-(1-carboxyvinyl)-alpha-D-glucosamine + NADPH + H(+)</text>
        <dbReference type="Rhea" id="RHEA:12248"/>
        <dbReference type="ChEBI" id="CHEBI:15378"/>
        <dbReference type="ChEBI" id="CHEBI:57783"/>
        <dbReference type="ChEBI" id="CHEBI:58349"/>
        <dbReference type="ChEBI" id="CHEBI:68483"/>
        <dbReference type="ChEBI" id="CHEBI:70757"/>
        <dbReference type="EC" id="1.3.1.98"/>
    </reaction>
</comment>
<evidence type="ECO:0000259" key="20">
    <source>
        <dbReference type="PROSITE" id="PS51387"/>
    </source>
</evidence>
<dbReference type="RefSeq" id="WP_135621609.1">
    <property type="nucleotide sequence ID" value="NZ_RQGD01000005.1"/>
</dbReference>
<comment type="pathway">
    <text evidence="4 19">Cell wall biogenesis; peptidoglycan biosynthesis.</text>
</comment>
<evidence type="ECO:0000256" key="5">
    <source>
        <dbReference type="ARBA" id="ARBA00012518"/>
    </source>
</evidence>
<dbReference type="GO" id="GO:0071555">
    <property type="term" value="P:cell wall organization"/>
    <property type="evidence" value="ECO:0007669"/>
    <property type="project" value="UniProtKB-KW"/>
</dbReference>
<dbReference type="HAMAP" id="MF_00037">
    <property type="entry name" value="MurB"/>
    <property type="match status" value="1"/>
</dbReference>
<dbReference type="Gene3D" id="3.90.78.10">
    <property type="entry name" value="UDP-N-acetylenolpyruvoylglucosamine reductase, C-terminal domain"/>
    <property type="match status" value="1"/>
</dbReference>
<dbReference type="GO" id="GO:0051301">
    <property type="term" value="P:cell division"/>
    <property type="evidence" value="ECO:0007669"/>
    <property type="project" value="UniProtKB-KW"/>
</dbReference>
<evidence type="ECO:0000256" key="8">
    <source>
        <dbReference type="ARBA" id="ARBA00022618"/>
    </source>
</evidence>
<dbReference type="InterPro" id="IPR016167">
    <property type="entry name" value="FAD-bd_PCMH_sub1"/>
</dbReference>
<keyword evidence="7 19" id="KW-0963">Cytoplasm</keyword>
<dbReference type="GO" id="GO:0071949">
    <property type="term" value="F:FAD binding"/>
    <property type="evidence" value="ECO:0007669"/>
    <property type="project" value="InterPro"/>
</dbReference>
<reference evidence="21" key="1">
    <citation type="journal article" date="2019" name="PLoS Negl. Trop. Dis.">
        <title>Revisiting the worldwide diversity of Leptospira species in the environment.</title>
        <authorList>
            <person name="Vincent A.T."/>
            <person name="Schiettekatte O."/>
            <person name="Bourhy P."/>
            <person name="Veyrier F.J."/>
            <person name="Picardeau M."/>
        </authorList>
    </citation>
    <scope>NUCLEOTIDE SEQUENCE [LARGE SCALE GENOMIC DNA]</scope>
    <source>
        <strain evidence="21">201702476</strain>
    </source>
</reference>
<evidence type="ECO:0000313" key="22">
    <source>
        <dbReference type="Proteomes" id="UP000297693"/>
    </source>
</evidence>
<evidence type="ECO:0000256" key="16">
    <source>
        <dbReference type="ARBA" id="ARBA00023316"/>
    </source>
</evidence>
<evidence type="ECO:0000256" key="3">
    <source>
        <dbReference type="ARBA" id="ARBA00004496"/>
    </source>
</evidence>
<evidence type="ECO:0000256" key="10">
    <source>
        <dbReference type="ARBA" id="ARBA00022827"/>
    </source>
</evidence>
<sequence>MEILKDIPLAPYTTLKLGGCASYFVICRSELEILESLRFAKERNIPHWILGGGSNTIVSDQGYLGLVIKIEIKGIECLSETESEMVVQVGAGEIWDSFVTYSLEQGLSGLECLSGIPGCVGASPIQNIGAYGQDVSETIDQVRFVNQFESLVEVTNSECNFSYRNSRFKSGDWNKNVVTRVTFRLSKKIPVQIKYPEVEKQWKMVATKESSRTEELFALRKLILGLRKTKSMVLDESDPNTKSVGSFFTNPILSSELTDAFLSRVSQLGLTPPQIYKENEETFKIPAAWLIESAGFHKGMNRNGVGISSAHSLALININGRTQDLLNLADEIKSSVLKQFNIKLSMEPVILC</sequence>
<evidence type="ECO:0000256" key="1">
    <source>
        <dbReference type="ARBA" id="ARBA00001974"/>
    </source>
</evidence>
<feature type="domain" description="FAD-binding PCMH-type" evidence="20">
    <location>
        <begin position="17"/>
        <end position="188"/>
    </location>
</feature>
<comment type="function">
    <text evidence="2 19">Cell wall formation.</text>
</comment>
<dbReference type="InterPro" id="IPR016166">
    <property type="entry name" value="FAD-bd_PCMH"/>
</dbReference>
<dbReference type="Pfam" id="PF02873">
    <property type="entry name" value="MurB_C"/>
    <property type="match status" value="1"/>
</dbReference>
<gene>
    <name evidence="19" type="primary">murB</name>
    <name evidence="21" type="ORF">EHQ58_01090</name>
</gene>
<evidence type="ECO:0000256" key="7">
    <source>
        <dbReference type="ARBA" id="ARBA00022490"/>
    </source>
</evidence>